<dbReference type="OrthoDB" id="10329007at2759"/>
<name>A0A6P8IHK6_ACTTE</name>
<dbReference type="GeneID" id="116301257"/>
<feature type="region of interest" description="Disordered" evidence="1">
    <location>
        <begin position="82"/>
        <end position="115"/>
    </location>
</feature>
<dbReference type="Proteomes" id="UP000515163">
    <property type="component" value="Unplaced"/>
</dbReference>
<organism evidence="2 3">
    <name type="scientific">Actinia tenebrosa</name>
    <name type="common">Australian red waratah sea anemone</name>
    <dbReference type="NCBI Taxonomy" id="6105"/>
    <lineage>
        <taxon>Eukaryota</taxon>
        <taxon>Metazoa</taxon>
        <taxon>Cnidaria</taxon>
        <taxon>Anthozoa</taxon>
        <taxon>Hexacorallia</taxon>
        <taxon>Actiniaria</taxon>
        <taxon>Actiniidae</taxon>
        <taxon>Actinia</taxon>
    </lineage>
</organism>
<accession>A0A6P8IHK6</accession>
<dbReference type="KEGG" id="aten:116301257"/>
<dbReference type="InParanoid" id="A0A6P8IHK6"/>
<proteinExistence type="predicted"/>
<gene>
    <name evidence="3" type="primary">LOC116301257</name>
</gene>
<evidence type="ECO:0000313" key="2">
    <source>
        <dbReference type="Proteomes" id="UP000515163"/>
    </source>
</evidence>
<evidence type="ECO:0000313" key="3">
    <source>
        <dbReference type="RefSeq" id="XP_031566155.1"/>
    </source>
</evidence>
<reference evidence="3" key="1">
    <citation type="submission" date="2025-08" db="UniProtKB">
        <authorList>
            <consortium name="RefSeq"/>
        </authorList>
    </citation>
    <scope>IDENTIFICATION</scope>
    <source>
        <tissue evidence="3">Tentacle</tissue>
    </source>
</reference>
<keyword evidence="2" id="KW-1185">Reference proteome</keyword>
<protein>
    <submittedName>
        <fullName evidence="3">Uncharacterized protein LOC116301257</fullName>
    </submittedName>
</protein>
<feature type="compositionally biased region" description="Low complexity" evidence="1">
    <location>
        <begin position="86"/>
        <end position="97"/>
    </location>
</feature>
<dbReference type="RefSeq" id="XP_031566155.1">
    <property type="nucleotide sequence ID" value="XM_031710295.1"/>
</dbReference>
<evidence type="ECO:0000256" key="1">
    <source>
        <dbReference type="SAM" id="MobiDB-lite"/>
    </source>
</evidence>
<sequence>MASFRRAAFDASKFLKQGTSIVRKCSKTVLNAQARTLMIQQSALLKRSSVELVVAKQAQKFSSIPRITSALLSTIPAIDNGVVQNGESGSSEVLEGSGSDEEGLVTPAREPLDDL</sequence>
<dbReference type="AlphaFoldDB" id="A0A6P8IHK6"/>